<name>A0ABQ6CE58_9HYPH</name>
<dbReference type="RefSeq" id="WP_284311417.1">
    <property type="nucleotide sequence ID" value="NZ_BSPC01000014.1"/>
</dbReference>
<reference evidence="2" key="1">
    <citation type="journal article" date="2019" name="Int. J. Syst. Evol. Microbiol.">
        <title>The Global Catalogue of Microorganisms (GCM) 10K type strain sequencing project: providing services to taxonomists for standard genome sequencing and annotation.</title>
        <authorList>
            <consortium name="The Broad Institute Genomics Platform"/>
            <consortium name="The Broad Institute Genome Sequencing Center for Infectious Disease"/>
            <person name="Wu L."/>
            <person name="Ma J."/>
        </authorList>
    </citation>
    <scope>NUCLEOTIDE SEQUENCE [LARGE SCALE GENOMIC DNA]</scope>
    <source>
        <strain evidence="2">NBRC 101365</strain>
    </source>
</reference>
<keyword evidence="2" id="KW-1185">Reference proteome</keyword>
<comment type="caution">
    <text evidence="1">The sequence shown here is derived from an EMBL/GenBank/DDBJ whole genome shotgun (WGS) entry which is preliminary data.</text>
</comment>
<organism evidence="1 2">
    <name type="scientific">Labrys miyagiensis</name>
    <dbReference type="NCBI Taxonomy" id="346912"/>
    <lineage>
        <taxon>Bacteria</taxon>
        <taxon>Pseudomonadati</taxon>
        <taxon>Pseudomonadota</taxon>
        <taxon>Alphaproteobacteria</taxon>
        <taxon>Hyphomicrobiales</taxon>
        <taxon>Xanthobacteraceae</taxon>
        <taxon>Labrys</taxon>
    </lineage>
</organism>
<proteinExistence type="predicted"/>
<dbReference type="EMBL" id="BSPC01000014">
    <property type="protein sequence ID" value="GLS18553.1"/>
    <property type="molecule type" value="Genomic_DNA"/>
</dbReference>
<dbReference type="Proteomes" id="UP001156882">
    <property type="component" value="Unassembled WGS sequence"/>
</dbReference>
<protein>
    <submittedName>
        <fullName evidence="1">Uncharacterized protein</fullName>
    </submittedName>
</protein>
<accession>A0ABQ6CE58</accession>
<sequence length="219" mass="25262">MKDIGFITSGDGAHLKCYQDFEPYLDEQIHPPTIDRADLTCFEALVILDFSYQQLLRKHTGQTSDYLAQGGFLIVFEPNRMDEWLKAVAVPWFSCETEDWKWWMRPGGRMEFKNFHRQEGILGQYARGYSDPREGAEWLCMIGGPTPDGTIDEDPIDWVWRMPSGGKLFMHNGDNIDHFCSDPRHQPNLFHDILSALTFSHERSEGRWSGDPISTEGSR</sequence>
<evidence type="ECO:0000313" key="1">
    <source>
        <dbReference type="EMBL" id="GLS18553.1"/>
    </source>
</evidence>
<gene>
    <name evidence="1" type="ORF">GCM10007874_15700</name>
</gene>
<evidence type="ECO:0000313" key="2">
    <source>
        <dbReference type="Proteomes" id="UP001156882"/>
    </source>
</evidence>